<name>A0A381QQ32_9ZZZZ</name>
<dbReference type="EMBL" id="UINC01001469">
    <property type="protein sequence ID" value="SUZ81452.1"/>
    <property type="molecule type" value="Genomic_DNA"/>
</dbReference>
<proteinExistence type="predicted"/>
<organism evidence="1">
    <name type="scientific">marine metagenome</name>
    <dbReference type="NCBI Taxonomy" id="408172"/>
    <lineage>
        <taxon>unclassified sequences</taxon>
        <taxon>metagenomes</taxon>
        <taxon>ecological metagenomes</taxon>
    </lineage>
</organism>
<gene>
    <name evidence="1" type="ORF">METZ01_LOCUS34306</name>
</gene>
<sequence>VYFLLGVTICGGGHVGAYAYEGPLHQQLTFIAVRHYNNCIDGDDLRLSALQARYMAKANVKQADGGFWRGLFRWNFYNRDDQKPRSLMWVVETRLHQGFEQLVASLDRSESLADRYSNLGRVVNHLQDMTSPTHVVPVFASRWWRFNVGDRFDEFPIDEDALNQHFGVDCAQVRGLIQDTVDVGYGELLRLTAETTFRAVKEDIEGLPFTWEVFWKPDDNPGSFGEYGAAGNNFGRETAFKCANVRRPRCVMLNDDPLYVDFARERHLNAVQTTIAALARLQRAGAGS</sequence>
<accession>A0A381QQ32</accession>
<protein>
    <submittedName>
        <fullName evidence="1">Uncharacterized protein</fullName>
    </submittedName>
</protein>
<reference evidence="1" key="1">
    <citation type="submission" date="2018-05" db="EMBL/GenBank/DDBJ databases">
        <authorList>
            <person name="Lanie J.A."/>
            <person name="Ng W.-L."/>
            <person name="Kazmierczak K.M."/>
            <person name="Andrzejewski T.M."/>
            <person name="Davidsen T.M."/>
            <person name="Wayne K.J."/>
            <person name="Tettelin H."/>
            <person name="Glass J.I."/>
            <person name="Rusch D."/>
            <person name="Podicherti R."/>
            <person name="Tsui H.-C.T."/>
            <person name="Winkler M.E."/>
        </authorList>
    </citation>
    <scope>NUCLEOTIDE SEQUENCE</scope>
</reference>
<dbReference type="AlphaFoldDB" id="A0A381QQ32"/>
<evidence type="ECO:0000313" key="1">
    <source>
        <dbReference type="EMBL" id="SUZ81452.1"/>
    </source>
</evidence>
<feature type="non-terminal residue" evidence="1">
    <location>
        <position position="1"/>
    </location>
</feature>